<reference evidence="7 8" key="2">
    <citation type="submission" date="2018-09" db="EMBL/GenBank/DDBJ databases">
        <title>Genome of Sphaerochaeta halotolerans strain 4-11.</title>
        <authorList>
            <person name="Nazina T.N."/>
            <person name="Sokolova D.S."/>
        </authorList>
    </citation>
    <scope>NUCLEOTIDE SEQUENCE [LARGE SCALE GENOMIC DNA]</scope>
    <source>
        <strain evidence="7 8">4-11</strain>
    </source>
</reference>
<evidence type="ECO:0000313" key="7">
    <source>
        <dbReference type="EMBL" id="RFU93906.1"/>
    </source>
</evidence>
<keyword evidence="3 6" id="KW-0812">Transmembrane</keyword>
<feature type="transmembrane region" description="Helical" evidence="6">
    <location>
        <begin position="68"/>
        <end position="89"/>
    </location>
</feature>
<evidence type="ECO:0000256" key="4">
    <source>
        <dbReference type="ARBA" id="ARBA00022989"/>
    </source>
</evidence>
<evidence type="ECO:0000256" key="3">
    <source>
        <dbReference type="ARBA" id="ARBA00022692"/>
    </source>
</evidence>
<dbReference type="GO" id="GO:0015171">
    <property type="term" value="F:amino acid transmembrane transporter activity"/>
    <property type="evidence" value="ECO:0007669"/>
    <property type="project" value="TreeGrafter"/>
</dbReference>
<gene>
    <name evidence="7" type="ORF">DYP60_12545</name>
</gene>
<evidence type="ECO:0000313" key="8">
    <source>
        <dbReference type="Proteomes" id="UP000264002"/>
    </source>
</evidence>
<dbReference type="PANTHER" id="PTHR30086">
    <property type="entry name" value="ARGININE EXPORTER PROTEIN ARGO"/>
    <property type="match status" value="1"/>
</dbReference>
<evidence type="ECO:0000256" key="5">
    <source>
        <dbReference type="ARBA" id="ARBA00023136"/>
    </source>
</evidence>
<feature type="transmembrane region" description="Helical" evidence="6">
    <location>
        <begin position="182"/>
        <end position="205"/>
    </location>
</feature>
<evidence type="ECO:0000256" key="2">
    <source>
        <dbReference type="ARBA" id="ARBA00022475"/>
    </source>
</evidence>
<dbReference type="RefSeq" id="WP_117331376.1">
    <property type="nucleotide sequence ID" value="NZ_QUWK01000016.1"/>
</dbReference>
<dbReference type="GO" id="GO:0005886">
    <property type="term" value="C:plasma membrane"/>
    <property type="evidence" value="ECO:0007669"/>
    <property type="project" value="UniProtKB-SubCell"/>
</dbReference>
<comment type="subcellular location">
    <subcellularLocation>
        <location evidence="1">Cell membrane</location>
        <topology evidence="1">Multi-pass membrane protein</topology>
    </subcellularLocation>
</comment>
<dbReference type="AlphaFoldDB" id="A0A372MF31"/>
<keyword evidence="5 6" id="KW-0472">Membrane</keyword>
<protein>
    <submittedName>
        <fullName evidence="7">Amino acid transporter</fullName>
    </submittedName>
</protein>
<reference evidence="8" key="1">
    <citation type="submission" date="2018-08" db="EMBL/GenBank/DDBJ databases">
        <authorList>
            <person name="Grouzdev D.S."/>
            <person name="Krutkina M.S."/>
        </authorList>
    </citation>
    <scope>NUCLEOTIDE SEQUENCE [LARGE SCALE GENOMIC DNA]</scope>
    <source>
        <strain evidence="8">4-11</strain>
    </source>
</reference>
<keyword evidence="4 6" id="KW-1133">Transmembrane helix</keyword>
<feature type="transmembrane region" description="Helical" evidence="6">
    <location>
        <begin position="6"/>
        <end position="25"/>
    </location>
</feature>
<proteinExistence type="predicted"/>
<dbReference type="Proteomes" id="UP000264002">
    <property type="component" value="Unassembled WGS sequence"/>
</dbReference>
<name>A0A372MF31_9SPIR</name>
<feature type="transmembrane region" description="Helical" evidence="6">
    <location>
        <begin position="109"/>
        <end position="126"/>
    </location>
</feature>
<feature type="transmembrane region" description="Helical" evidence="6">
    <location>
        <begin position="146"/>
        <end position="170"/>
    </location>
</feature>
<keyword evidence="2" id="KW-1003">Cell membrane</keyword>
<dbReference type="Pfam" id="PF01810">
    <property type="entry name" value="LysE"/>
    <property type="match status" value="1"/>
</dbReference>
<sequence>MELPYFTGMATGASLIIAIGAQNAFVLTQGIKKQHRFLVALICSLMDAVLITLGVAGVGSLISQSPHLLSVAAGGGALFLFVYGLKNLLTALKPVEGLAETEHSETSRAQIVLTTLAITLLNPHVYLDTVVLLGSISSTYVGQSRYLFAGGAVSASFLWFFLLSYGAAVLAPLFNRTITWRILYSLIFLIMWRIAYSLLEFAGILDAMKSLF</sequence>
<accession>A0A372MF31</accession>
<dbReference type="InterPro" id="IPR001123">
    <property type="entry name" value="LeuE-type"/>
</dbReference>
<keyword evidence="8" id="KW-1185">Reference proteome</keyword>
<comment type="caution">
    <text evidence="7">The sequence shown here is derived from an EMBL/GenBank/DDBJ whole genome shotgun (WGS) entry which is preliminary data.</text>
</comment>
<evidence type="ECO:0000256" key="6">
    <source>
        <dbReference type="SAM" id="Phobius"/>
    </source>
</evidence>
<dbReference type="EMBL" id="QUWK01000016">
    <property type="protein sequence ID" value="RFU93906.1"/>
    <property type="molecule type" value="Genomic_DNA"/>
</dbReference>
<evidence type="ECO:0000256" key="1">
    <source>
        <dbReference type="ARBA" id="ARBA00004651"/>
    </source>
</evidence>
<organism evidence="7 8">
    <name type="scientific">Sphaerochaeta halotolerans</name>
    <dbReference type="NCBI Taxonomy" id="2293840"/>
    <lineage>
        <taxon>Bacteria</taxon>
        <taxon>Pseudomonadati</taxon>
        <taxon>Spirochaetota</taxon>
        <taxon>Spirochaetia</taxon>
        <taxon>Spirochaetales</taxon>
        <taxon>Sphaerochaetaceae</taxon>
        <taxon>Sphaerochaeta</taxon>
    </lineage>
</organism>
<feature type="transmembrane region" description="Helical" evidence="6">
    <location>
        <begin position="37"/>
        <end position="62"/>
    </location>
</feature>
<dbReference type="PANTHER" id="PTHR30086:SF20">
    <property type="entry name" value="ARGININE EXPORTER PROTEIN ARGO-RELATED"/>
    <property type="match status" value="1"/>
</dbReference>